<feature type="domain" description="Helicase C-terminal" evidence="13">
    <location>
        <begin position="904"/>
        <end position="1060"/>
    </location>
</feature>
<sequence length="1073" mass="117234">MSSDTGSEYAPTVSDGESTDSDDFLADEQLTSARAAERLVVEDWEVAELVDDSCKAEEEDADVVDLVADSGDDEGRVSRAGARSRKPRKPRQPRKPKPSRSDWHDLEPLPVDERLMDEAEGAEELGDEMLPCKALRQLDPSPDVITELLPYQKEFLFWAVGQEEGLIKGGILADEMGMGKTIQQKESADAASPRASREASPAAIEGALLEVSPGTSAGDRESKPLNAGEADEAAALAAARAAARLRGEHIRAERVCAESLGLHTSGATLVVCPLVAVIQWKAEIERHVAPGALRVATFHGQKRTADAEALASADVVLTTYSTLESEHRRMTQASDRLVCDYCGKRFAPARLHVHLRFFCGPHAKKSEALARQERKRPRRGDKMVEQEEEDAEEDGEEDAEEDAEEEEDLKKGAKLAGRKKATGAAAKKAGAKGGKKEGASSVAAEAKKASDTKKSLTKKASQAPTKPAGRMTRATSVEPSLADDPPDLSDASSDGDSLSDSDAQLMAEFMTEDGAFKDAASQAAFEMMVRQTTGAAAEASAPRSVLHEIFWRRIVLDEAHCIKDRRCSTARATFALQARYRWALSGTPLQNRVGELYSLVRFLRISPYSYYYCRHCDCKHLDYPFRDRTRRCVSCPHGPLHHFCWWNKYVANPIKAHGYEGPGREAMLVLKNEVLSRILLRRTKVQQADVLALPPRIVMVRRDRMDAAEEDFYEALYTQSRAQFDAYVGAGTLVNNYSHIFSLLVRLRQAVNHPYLVVHTQSDAAEALHGAGAASAVAAAVVDEAVGAGGGDDGAADSCPLCHDPTEPAATARTRCGHSYCRACLEEYVSAGGQACPVCSQPLGEGFRAENVGGDQNAVDSVEDRPSDPSTADAYALPTVRRPGRRKNSILSRIDPNRFESSTKIEALREEIHRMLARDPSAKAIVFSQFTSFLDLCAFRLQQTGVQCVQLMGSQSMAQRNAQIDAFAHDPDVRVFLMSLKAGGIALNLTAASHCFLMDPWWNPAAEWQALDRIHRLGQFKPMRAVRFIIAGSIEERIVKLQGKKQLIFEGTVGQDAGALARLTEDDLKFLFG</sequence>
<name>A0AAD9MJK3_PROWI</name>
<dbReference type="Gene3D" id="3.40.50.300">
    <property type="entry name" value="P-loop containing nucleotide triphosphate hydrolases"/>
    <property type="match status" value="1"/>
</dbReference>
<dbReference type="SUPFAM" id="SSF57850">
    <property type="entry name" value="RING/U-box"/>
    <property type="match status" value="1"/>
</dbReference>
<dbReference type="InterPro" id="IPR001650">
    <property type="entry name" value="Helicase_C-like"/>
</dbReference>
<dbReference type="Pfam" id="PF00176">
    <property type="entry name" value="SNF2-rel_dom"/>
    <property type="match status" value="2"/>
</dbReference>
<feature type="region of interest" description="Disordered" evidence="10">
    <location>
        <begin position="1"/>
        <end position="29"/>
    </location>
</feature>
<dbReference type="InterPro" id="IPR027417">
    <property type="entry name" value="P-loop_NTPase"/>
</dbReference>
<proteinExistence type="inferred from homology"/>
<dbReference type="GO" id="GO:0006289">
    <property type="term" value="P:nucleotide-excision repair"/>
    <property type="evidence" value="ECO:0007669"/>
    <property type="project" value="TreeGrafter"/>
</dbReference>
<feature type="region of interest" description="Disordered" evidence="10">
    <location>
        <begin position="366"/>
        <end position="500"/>
    </location>
</feature>
<dbReference type="Gene3D" id="3.30.40.10">
    <property type="entry name" value="Zinc/RING finger domain, C3HC4 (zinc finger)"/>
    <property type="match status" value="1"/>
</dbReference>
<evidence type="ECO:0000313" key="14">
    <source>
        <dbReference type="EMBL" id="KAK2076665.1"/>
    </source>
</evidence>
<dbReference type="SMART" id="SM00184">
    <property type="entry name" value="RING"/>
    <property type="match status" value="1"/>
</dbReference>
<keyword evidence="4 9" id="KW-0863">Zinc-finger</keyword>
<evidence type="ECO:0000259" key="11">
    <source>
        <dbReference type="PROSITE" id="PS50089"/>
    </source>
</evidence>
<dbReference type="PROSITE" id="PS50089">
    <property type="entry name" value="ZF_RING_2"/>
    <property type="match status" value="1"/>
</dbReference>
<dbReference type="GO" id="GO:0016787">
    <property type="term" value="F:hydrolase activity"/>
    <property type="evidence" value="ECO:0007669"/>
    <property type="project" value="UniProtKB-KW"/>
</dbReference>
<dbReference type="PROSITE" id="PS00518">
    <property type="entry name" value="ZF_RING_1"/>
    <property type="match status" value="1"/>
</dbReference>
<dbReference type="InterPro" id="IPR001841">
    <property type="entry name" value="Znf_RING"/>
</dbReference>
<evidence type="ECO:0000256" key="1">
    <source>
        <dbReference type="ARBA" id="ARBA00008438"/>
    </source>
</evidence>
<feature type="compositionally biased region" description="Basic residues" evidence="10">
    <location>
        <begin position="412"/>
        <end position="421"/>
    </location>
</feature>
<feature type="compositionally biased region" description="Basic and acidic residues" evidence="10">
    <location>
        <begin position="99"/>
        <end position="111"/>
    </location>
</feature>
<evidence type="ECO:0000256" key="9">
    <source>
        <dbReference type="PROSITE-ProRule" id="PRU00175"/>
    </source>
</evidence>
<evidence type="ECO:0000256" key="10">
    <source>
        <dbReference type="SAM" id="MobiDB-lite"/>
    </source>
</evidence>
<evidence type="ECO:0000256" key="6">
    <source>
        <dbReference type="ARBA" id="ARBA00022806"/>
    </source>
</evidence>
<dbReference type="CDD" id="cd18793">
    <property type="entry name" value="SF2_C_SNF"/>
    <property type="match status" value="1"/>
</dbReference>
<evidence type="ECO:0000256" key="5">
    <source>
        <dbReference type="ARBA" id="ARBA00022801"/>
    </source>
</evidence>
<keyword evidence="6" id="KW-0347">Helicase</keyword>
<dbReference type="EMBL" id="JASFZW010000009">
    <property type="protein sequence ID" value="KAK2076665.1"/>
    <property type="molecule type" value="Genomic_DNA"/>
</dbReference>
<evidence type="ECO:0000313" key="15">
    <source>
        <dbReference type="Proteomes" id="UP001255856"/>
    </source>
</evidence>
<dbReference type="GO" id="GO:0008270">
    <property type="term" value="F:zinc ion binding"/>
    <property type="evidence" value="ECO:0007669"/>
    <property type="project" value="UniProtKB-KW"/>
</dbReference>
<dbReference type="SUPFAM" id="SSF52540">
    <property type="entry name" value="P-loop containing nucleoside triphosphate hydrolases"/>
    <property type="match status" value="3"/>
</dbReference>
<dbReference type="PANTHER" id="PTHR45626:SF12">
    <property type="entry name" value="DNA REPAIR PROTEIN RAD16"/>
    <property type="match status" value="1"/>
</dbReference>
<dbReference type="InterPro" id="IPR018957">
    <property type="entry name" value="Znf_C3HC4_RING-type"/>
</dbReference>
<feature type="compositionally biased region" description="Acidic residues" evidence="10">
    <location>
        <begin position="17"/>
        <end position="26"/>
    </location>
</feature>
<dbReference type="PROSITE" id="PS51192">
    <property type="entry name" value="HELICASE_ATP_BIND_1"/>
    <property type="match status" value="1"/>
</dbReference>
<dbReference type="InterPro" id="IPR013083">
    <property type="entry name" value="Znf_RING/FYVE/PHD"/>
</dbReference>
<keyword evidence="15" id="KW-1185">Reference proteome</keyword>
<feature type="compositionally biased region" description="Acidic residues" evidence="10">
    <location>
        <begin position="386"/>
        <end position="407"/>
    </location>
</feature>
<reference evidence="14" key="1">
    <citation type="submission" date="2021-01" db="EMBL/GenBank/DDBJ databases">
        <authorList>
            <person name="Eckstrom K.M.E."/>
        </authorList>
    </citation>
    <scope>NUCLEOTIDE SEQUENCE</scope>
    <source>
        <strain evidence="14">UVCC 0001</strain>
    </source>
</reference>
<feature type="compositionally biased region" description="Acidic residues" evidence="10">
    <location>
        <begin position="53"/>
        <end position="63"/>
    </location>
</feature>
<dbReference type="PANTHER" id="PTHR45626">
    <property type="entry name" value="TRANSCRIPTION TERMINATION FACTOR 2-RELATED"/>
    <property type="match status" value="1"/>
</dbReference>
<keyword evidence="2" id="KW-0479">Metal-binding</keyword>
<feature type="compositionally biased region" description="Low complexity" evidence="10">
    <location>
        <begin position="479"/>
        <end position="500"/>
    </location>
</feature>
<dbReference type="InterPro" id="IPR038718">
    <property type="entry name" value="SNF2-like_sf"/>
</dbReference>
<dbReference type="Gene3D" id="3.40.50.10810">
    <property type="entry name" value="Tandem AAA-ATPase domain"/>
    <property type="match status" value="3"/>
</dbReference>
<keyword evidence="8" id="KW-0067">ATP-binding</keyword>
<gene>
    <name evidence="14" type="ORF">QBZ16_005425</name>
</gene>
<dbReference type="AlphaFoldDB" id="A0AAD9MJK3"/>
<dbReference type="SMART" id="SM00487">
    <property type="entry name" value="DEXDc"/>
    <property type="match status" value="1"/>
</dbReference>
<dbReference type="GO" id="GO:0004386">
    <property type="term" value="F:helicase activity"/>
    <property type="evidence" value="ECO:0007669"/>
    <property type="project" value="UniProtKB-KW"/>
</dbReference>
<feature type="domain" description="Helicase ATP-binding" evidence="12">
    <location>
        <begin position="542"/>
        <end position="606"/>
    </location>
</feature>
<dbReference type="PROSITE" id="PS51194">
    <property type="entry name" value="HELICASE_CTER"/>
    <property type="match status" value="1"/>
</dbReference>
<dbReference type="Pfam" id="PF00097">
    <property type="entry name" value="zf-C3HC4"/>
    <property type="match status" value="1"/>
</dbReference>
<keyword evidence="7" id="KW-0862">Zinc</keyword>
<protein>
    <recommendedName>
        <fullName evidence="16">DNA repair protein RAD16</fullName>
    </recommendedName>
</protein>
<dbReference type="Proteomes" id="UP001255856">
    <property type="component" value="Unassembled WGS sequence"/>
</dbReference>
<evidence type="ECO:0000256" key="4">
    <source>
        <dbReference type="ARBA" id="ARBA00022771"/>
    </source>
</evidence>
<dbReference type="InterPro" id="IPR050628">
    <property type="entry name" value="SNF2_RAD54_helicase_TF"/>
</dbReference>
<comment type="similarity">
    <text evidence="1">Belongs to the SNF2/RAD54 helicase family. RAD16 subfamily.</text>
</comment>
<feature type="compositionally biased region" description="Basic and acidic residues" evidence="10">
    <location>
        <begin position="445"/>
        <end position="454"/>
    </location>
</feature>
<dbReference type="GO" id="GO:0008094">
    <property type="term" value="F:ATP-dependent activity, acting on DNA"/>
    <property type="evidence" value="ECO:0007669"/>
    <property type="project" value="TreeGrafter"/>
</dbReference>
<dbReference type="SMART" id="SM00490">
    <property type="entry name" value="HELICc"/>
    <property type="match status" value="1"/>
</dbReference>
<accession>A0AAD9MJK3</accession>
<feature type="compositionally biased region" description="Basic residues" evidence="10">
    <location>
        <begin position="82"/>
        <end position="98"/>
    </location>
</feature>
<evidence type="ECO:0008006" key="16">
    <source>
        <dbReference type="Google" id="ProtNLM"/>
    </source>
</evidence>
<dbReference type="InterPro" id="IPR014001">
    <property type="entry name" value="Helicase_ATP-bd"/>
</dbReference>
<evidence type="ECO:0000256" key="8">
    <source>
        <dbReference type="ARBA" id="ARBA00022840"/>
    </source>
</evidence>
<feature type="region of interest" description="Disordered" evidence="10">
    <location>
        <begin position="53"/>
        <end position="111"/>
    </location>
</feature>
<evidence type="ECO:0000256" key="3">
    <source>
        <dbReference type="ARBA" id="ARBA00022741"/>
    </source>
</evidence>
<keyword evidence="5" id="KW-0378">Hydrolase</keyword>
<dbReference type="Pfam" id="PF00271">
    <property type="entry name" value="Helicase_C"/>
    <property type="match status" value="1"/>
</dbReference>
<evidence type="ECO:0000256" key="7">
    <source>
        <dbReference type="ARBA" id="ARBA00022833"/>
    </source>
</evidence>
<comment type="caution">
    <text evidence="14">The sequence shown here is derived from an EMBL/GenBank/DDBJ whole genome shotgun (WGS) entry which is preliminary data.</text>
</comment>
<dbReference type="GO" id="GO:0005634">
    <property type="term" value="C:nucleus"/>
    <property type="evidence" value="ECO:0007669"/>
    <property type="project" value="TreeGrafter"/>
</dbReference>
<feature type="domain" description="RING-type" evidence="11">
    <location>
        <begin position="799"/>
        <end position="840"/>
    </location>
</feature>
<evidence type="ECO:0000259" key="13">
    <source>
        <dbReference type="PROSITE" id="PS51194"/>
    </source>
</evidence>
<dbReference type="InterPro" id="IPR017907">
    <property type="entry name" value="Znf_RING_CS"/>
</dbReference>
<dbReference type="InterPro" id="IPR049730">
    <property type="entry name" value="SNF2/RAD54-like_C"/>
</dbReference>
<organism evidence="14 15">
    <name type="scientific">Prototheca wickerhamii</name>
    <dbReference type="NCBI Taxonomy" id="3111"/>
    <lineage>
        <taxon>Eukaryota</taxon>
        <taxon>Viridiplantae</taxon>
        <taxon>Chlorophyta</taxon>
        <taxon>core chlorophytes</taxon>
        <taxon>Trebouxiophyceae</taxon>
        <taxon>Chlorellales</taxon>
        <taxon>Chlorellaceae</taxon>
        <taxon>Prototheca</taxon>
    </lineage>
</organism>
<dbReference type="GO" id="GO:0005524">
    <property type="term" value="F:ATP binding"/>
    <property type="evidence" value="ECO:0007669"/>
    <property type="project" value="UniProtKB-KW"/>
</dbReference>
<evidence type="ECO:0000256" key="2">
    <source>
        <dbReference type="ARBA" id="ARBA00022723"/>
    </source>
</evidence>
<dbReference type="CDD" id="cd18008">
    <property type="entry name" value="DEXDc_SHPRH-like"/>
    <property type="match status" value="1"/>
</dbReference>
<dbReference type="InterPro" id="IPR000330">
    <property type="entry name" value="SNF2_N"/>
</dbReference>
<keyword evidence="3" id="KW-0547">Nucleotide-binding</keyword>
<evidence type="ECO:0000259" key="12">
    <source>
        <dbReference type="PROSITE" id="PS51192"/>
    </source>
</evidence>